<sequence length="148" mass="16832">MPTHENMDYEGRMRPLRAPFRSNRPDVHGLTLCMVSCKIGLTKAWLIQWTAVSRSPGPTKLSPSVEDSTANLFSERPSWAYHGELDQLQRKYGDILCLFAAGKRIVVLNSYRLIQEVATKQWKKIGRYTMFGNHLLANGLVGRITLLK</sequence>
<reference evidence="1" key="1">
    <citation type="submission" date="2018-11" db="EMBL/GenBank/DDBJ databases">
        <authorList>
            <consortium name="Pathogen Informatics"/>
        </authorList>
    </citation>
    <scope>NUCLEOTIDE SEQUENCE</scope>
</reference>
<comment type="caution">
    <text evidence="1">The sequence shown here is derived from an EMBL/GenBank/DDBJ whole genome shotgun (WGS) entry which is preliminary data.</text>
</comment>
<proteinExistence type="predicted"/>
<dbReference type="EMBL" id="CAAALY010266593">
    <property type="protein sequence ID" value="VEL40819.1"/>
    <property type="molecule type" value="Genomic_DNA"/>
</dbReference>
<gene>
    <name evidence="1" type="ORF">PXEA_LOCUS34259</name>
</gene>
<dbReference type="GO" id="GO:0004497">
    <property type="term" value="F:monooxygenase activity"/>
    <property type="evidence" value="ECO:0007669"/>
    <property type="project" value="InterPro"/>
</dbReference>
<dbReference type="AlphaFoldDB" id="A0A448XN86"/>
<dbReference type="Gene3D" id="1.10.630.10">
    <property type="entry name" value="Cytochrome P450"/>
    <property type="match status" value="1"/>
</dbReference>
<keyword evidence="2" id="KW-1185">Reference proteome</keyword>
<protein>
    <submittedName>
        <fullName evidence="1">Uncharacterized protein</fullName>
    </submittedName>
</protein>
<name>A0A448XN86_9PLAT</name>
<evidence type="ECO:0000313" key="2">
    <source>
        <dbReference type="Proteomes" id="UP000784294"/>
    </source>
</evidence>
<dbReference type="OrthoDB" id="639466at2759"/>
<dbReference type="GO" id="GO:0020037">
    <property type="term" value="F:heme binding"/>
    <property type="evidence" value="ECO:0007669"/>
    <property type="project" value="InterPro"/>
</dbReference>
<organism evidence="1 2">
    <name type="scientific">Protopolystoma xenopodis</name>
    <dbReference type="NCBI Taxonomy" id="117903"/>
    <lineage>
        <taxon>Eukaryota</taxon>
        <taxon>Metazoa</taxon>
        <taxon>Spiralia</taxon>
        <taxon>Lophotrochozoa</taxon>
        <taxon>Platyhelminthes</taxon>
        <taxon>Monogenea</taxon>
        <taxon>Polyopisthocotylea</taxon>
        <taxon>Polystomatidea</taxon>
        <taxon>Polystomatidae</taxon>
        <taxon>Protopolystoma</taxon>
    </lineage>
</organism>
<dbReference type="GO" id="GO:0016705">
    <property type="term" value="F:oxidoreductase activity, acting on paired donors, with incorporation or reduction of molecular oxygen"/>
    <property type="evidence" value="ECO:0007669"/>
    <property type="project" value="InterPro"/>
</dbReference>
<dbReference type="Proteomes" id="UP000784294">
    <property type="component" value="Unassembled WGS sequence"/>
</dbReference>
<dbReference type="InterPro" id="IPR036396">
    <property type="entry name" value="Cyt_P450_sf"/>
</dbReference>
<dbReference type="SUPFAM" id="SSF48264">
    <property type="entry name" value="Cytochrome P450"/>
    <property type="match status" value="1"/>
</dbReference>
<accession>A0A448XN86</accession>
<evidence type="ECO:0000313" key="1">
    <source>
        <dbReference type="EMBL" id="VEL40819.1"/>
    </source>
</evidence>
<dbReference type="GO" id="GO:0005506">
    <property type="term" value="F:iron ion binding"/>
    <property type="evidence" value="ECO:0007669"/>
    <property type="project" value="InterPro"/>
</dbReference>